<comment type="cofactor">
    <cofactor evidence="1 7">
        <name>FAD</name>
        <dbReference type="ChEBI" id="CHEBI:57692"/>
    </cofactor>
</comment>
<dbReference type="Gene3D" id="2.40.110.10">
    <property type="entry name" value="Butyryl-CoA Dehydrogenase, subunit A, domain 2"/>
    <property type="match status" value="1"/>
</dbReference>
<dbReference type="FunFam" id="2.40.110.10:FF:000002">
    <property type="entry name" value="Acyl-CoA dehydrogenase fadE12"/>
    <property type="match status" value="1"/>
</dbReference>
<dbReference type="InterPro" id="IPR037069">
    <property type="entry name" value="AcylCoA_DH/ox_N_sf"/>
</dbReference>
<evidence type="ECO:0000259" key="10">
    <source>
        <dbReference type="Pfam" id="PF02771"/>
    </source>
</evidence>
<reference evidence="11 12" key="1">
    <citation type="submission" date="2013-04" db="EMBL/GenBank/DDBJ databases">
        <title>Hyphomonas hirschiana VP5 Genome Sequencing.</title>
        <authorList>
            <person name="Lai Q."/>
            <person name="Shao Z."/>
        </authorList>
    </citation>
    <scope>NUCLEOTIDE SEQUENCE [LARGE SCALE GENOMIC DNA]</scope>
    <source>
        <strain evidence="11 12">VP5</strain>
    </source>
</reference>
<dbReference type="AlphaFoldDB" id="A0A059F8Y8"/>
<evidence type="ECO:0000259" key="9">
    <source>
        <dbReference type="Pfam" id="PF02770"/>
    </source>
</evidence>
<dbReference type="OrthoDB" id="9775090at2"/>
<evidence type="ECO:0000259" key="8">
    <source>
        <dbReference type="Pfam" id="PF00441"/>
    </source>
</evidence>
<feature type="domain" description="Acyl-CoA dehydrogenase/oxidase N-terminal" evidence="10">
    <location>
        <begin position="10"/>
        <end position="134"/>
    </location>
</feature>
<dbReference type="SUPFAM" id="SSF47203">
    <property type="entry name" value="Acyl-CoA dehydrogenase C-terminal domain-like"/>
    <property type="match status" value="1"/>
</dbReference>
<evidence type="ECO:0000256" key="4">
    <source>
        <dbReference type="ARBA" id="ARBA00022630"/>
    </source>
</evidence>
<dbReference type="InterPro" id="IPR013786">
    <property type="entry name" value="AcylCoA_DH/ox_N"/>
</dbReference>
<dbReference type="Proteomes" id="UP000025061">
    <property type="component" value="Unassembled WGS sequence"/>
</dbReference>
<dbReference type="GO" id="GO:0050660">
    <property type="term" value="F:flavin adenine dinucleotide binding"/>
    <property type="evidence" value="ECO:0007669"/>
    <property type="project" value="InterPro"/>
</dbReference>
<organism evidence="11 12">
    <name type="scientific">Hyphomonas hirschiana VP5</name>
    <dbReference type="NCBI Taxonomy" id="1280951"/>
    <lineage>
        <taxon>Bacteria</taxon>
        <taxon>Pseudomonadati</taxon>
        <taxon>Pseudomonadota</taxon>
        <taxon>Alphaproteobacteria</taxon>
        <taxon>Hyphomonadales</taxon>
        <taxon>Hyphomonadaceae</taxon>
        <taxon>Hyphomonas</taxon>
    </lineage>
</organism>
<dbReference type="EMBL" id="ARYI01000020">
    <property type="protein sequence ID" value="KCZ87079.1"/>
    <property type="molecule type" value="Genomic_DNA"/>
</dbReference>
<evidence type="ECO:0000256" key="2">
    <source>
        <dbReference type="ARBA" id="ARBA00009347"/>
    </source>
</evidence>
<dbReference type="PANTHER" id="PTHR48083">
    <property type="entry name" value="MEDIUM-CHAIN SPECIFIC ACYL-COA DEHYDROGENASE, MITOCHONDRIAL-RELATED"/>
    <property type="match status" value="1"/>
</dbReference>
<dbReference type="PATRIC" id="fig|1280951.3.peg.3302"/>
<keyword evidence="6 7" id="KW-0560">Oxidoreductase</keyword>
<dbReference type="InterPro" id="IPR006091">
    <property type="entry name" value="Acyl-CoA_Oxase/DH_mid-dom"/>
</dbReference>
<dbReference type="InterPro" id="IPR009100">
    <property type="entry name" value="AcylCoA_DH/oxidase_NM_dom_sf"/>
</dbReference>
<dbReference type="RefSeq" id="WP_011647746.1">
    <property type="nucleotide sequence ID" value="NZ_ARYI01000020.1"/>
</dbReference>
<evidence type="ECO:0000256" key="7">
    <source>
        <dbReference type="RuleBase" id="RU362125"/>
    </source>
</evidence>
<evidence type="ECO:0000256" key="5">
    <source>
        <dbReference type="ARBA" id="ARBA00022827"/>
    </source>
</evidence>
<keyword evidence="5 7" id="KW-0274">FAD</keyword>
<dbReference type="PANTHER" id="PTHR48083:SF13">
    <property type="entry name" value="ACYL-COA DEHYDROGENASE FAMILY MEMBER 11"/>
    <property type="match status" value="1"/>
</dbReference>
<dbReference type="InterPro" id="IPR009075">
    <property type="entry name" value="AcylCo_DH/oxidase_C"/>
</dbReference>
<evidence type="ECO:0000256" key="1">
    <source>
        <dbReference type="ARBA" id="ARBA00001974"/>
    </source>
</evidence>
<sequence>MQFEFSPKTKDYIARVSAFMDQHVYPAVPDYKAHHEKDRWGVNPVLERLKERAKAEGLWNLFLPPSEDHDESSHRGAGLTNAEYAPLSEIMGRVSFASEVFNCSAPDTGNMEVLHRYGSPLQKERWLGPLLRGEIRSAFLMTEPLVASSDATNIETTITREGEEYVINGRKWWSSGVGDPRCKVAIVMGKTDASAERHQQQSQILVPMDAPGIKILRMLPVFGYDDSPHGHAEVLLKDVRVPVANLILGEGRGFEIAQGRLGPGRIHHCMRTIGAAEVALEKLTRRVLAREVFGKALSQQSIWEQRIGEARLDIEMTRLLTLKAAYMMDTVGNKGAANEIAMIKVAAPRAALKVIDEAIQAHGGAGVTDDFGLAELYAGIRTLRLADGPDEVHLRAIARNEVRKYREAPAYPAHRPEAGIAWPPVQERV</sequence>
<dbReference type="InterPro" id="IPR036250">
    <property type="entry name" value="AcylCo_DH-like_C"/>
</dbReference>
<protein>
    <submittedName>
        <fullName evidence="11">Acyl-CoA dehydrogenase family protein</fullName>
    </submittedName>
</protein>
<proteinExistence type="inferred from homology"/>
<accession>A0A059F8Y8</accession>
<keyword evidence="12" id="KW-1185">Reference proteome</keyword>
<dbReference type="Gene3D" id="1.10.540.10">
    <property type="entry name" value="Acyl-CoA dehydrogenase/oxidase, N-terminal domain"/>
    <property type="match status" value="1"/>
</dbReference>
<feature type="domain" description="Acyl-CoA oxidase/dehydrogenase middle" evidence="9">
    <location>
        <begin position="138"/>
        <end position="232"/>
    </location>
</feature>
<dbReference type="GO" id="GO:0003995">
    <property type="term" value="F:acyl-CoA dehydrogenase activity"/>
    <property type="evidence" value="ECO:0007669"/>
    <property type="project" value="TreeGrafter"/>
</dbReference>
<dbReference type="Pfam" id="PF02771">
    <property type="entry name" value="Acyl-CoA_dh_N"/>
    <property type="match status" value="1"/>
</dbReference>
<keyword evidence="4 7" id="KW-0285">Flavoprotein</keyword>
<comment type="subunit">
    <text evidence="3">Homodimer.</text>
</comment>
<evidence type="ECO:0000313" key="12">
    <source>
        <dbReference type="Proteomes" id="UP000025061"/>
    </source>
</evidence>
<dbReference type="Pfam" id="PF00441">
    <property type="entry name" value="Acyl-CoA_dh_1"/>
    <property type="match status" value="1"/>
</dbReference>
<feature type="domain" description="Acyl-CoA dehydrogenase/oxidase C-terminal" evidence="8">
    <location>
        <begin position="251"/>
        <end position="400"/>
    </location>
</feature>
<dbReference type="InterPro" id="IPR046373">
    <property type="entry name" value="Acyl-CoA_Oxase/DH_mid-dom_sf"/>
</dbReference>
<name>A0A059F8Y8_9PROT</name>
<evidence type="ECO:0000256" key="3">
    <source>
        <dbReference type="ARBA" id="ARBA00011738"/>
    </source>
</evidence>
<dbReference type="Gene3D" id="1.20.140.10">
    <property type="entry name" value="Butyryl-CoA Dehydrogenase, subunit A, domain 3"/>
    <property type="match status" value="1"/>
</dbReference>
<dbReference type="Pfam" id="PF02770">
    <property type="entry name" value="Acyl-CoA_dh_M"/>
    <property type="match status" value="1"/>
</dbReference>
<dbReference type="GO" id="GO:0033539">
    <property type="term" value="P:fatty acid beta-oxidation using acyl-CoA dehydrogenase"/>
    <property type="evidence" value="ECO:0007669"/>
    <property type="project" value="TreeGrafter"/>
</dbReference>
<evidence type="ECO:0000256" key="6">
    <source>
        <dbReference type="ARBA" id="ARBA00023002"/>
    </source>
</evidence>
<comment type="caution">
    <text evidence="11">The sequence shown here is derived from an EMBL/GenBank/DDBJ whole genome shotgun (WGS) entry which is preliminary data.</text>
</comment>
<dbReference type="SUPFAM" id="SSF56645">
    <property type="entry name" value="Acyl-CoA dehydrogenase NM domain-like"/>
    <property type="match status" value="1"/>
</dbReference>
<dbReference type="InterPro" id="IPR050741">
    <property type="entry name" value="Acyl-CoA_dehydrogenase"/>
</dbReference>
<evidence type="ECO:0000313" key="11">
    <source>
        <dbReference type="EMBL" id="KCZ87079.1"/>
    </source>
</evidence>
<gene>
    <name evidence="11" type="ORF">HHI_16387</name>
</gene>
<dbReference type="GO" id="GO:0005737">
    <property type="term" value="C:cytoplasm"/>
    <property type="evidence" value="ECO:0007669"/>
    <property type="project" value="TreeGrafter"/>
</dbReference>
<comment type="similarity">
    <text evidence="2 7">Belongs to the acyl-CoA dehydrogenase family.</text>
</comment>